<sequence>MAPKKARILFPPPRFPPPRRPPPPQGGKRPSFDGATVLAELWGPHVAEADSVAYATKLDAPLDVLANGSGKIGSKSADTIEGLATWLTGGECDGILRRSLEEGQACAGEKDGLAACRRCAERGMKGGRLLRLVRENAAGIGDFVGRGCRER</sequence>
<protein>
    <submittedName>
        <fullName evidence="2">Uncharacterized protein</fullName>
    </submittedName>
</protein>
<evidence type="ECO:0000313" key="2">
    <source>
        <dbReference type="EMBL" id="CAK0828592.1"/>
    </source>
</evidence>
<gene>
    <name evidence="2" type="ORF">PCOR1329_LOCUS27777</name>
</gene>
<reference evidence="2" key="1">
    <citation type="submission" date="2023-10" db="EMBL/GenBank/DDBJ databases">
        <authorList>
            <person name="Chen Y."/>
            <person name="Shah S."/>
            <person name="Dougan E. K."/>
            <person name="Thang M."/>
            <person name="Chan C."/>
        </authorList>
    </citation>
    <scope>NUCLEOTIDE SEQUENCE [LARGE SCALE GENOMIC DNA]</scope>
</reference>
<keyword evidence="3" id="KW-1185">Reference proteome</keyword>
<proteinExistence type="predicted"/>
<evidence type="ECO:0000256" key="1">
    <source>
        <dbReference type="SAM" id="MobiDB-lite"/>
    </source>
</evidence>
<comment type="caution">
    <text evidence="2">The sequence shown here is derived from an EMBL/GenBank/DDBJ whole genome shotgun (WGS) entry which is preliminary data.</text>
</comment>
<organism evidence="2 3">
    <name type="scientific">Prorocentrum cordatum</name>
    <dbReference type="NCBI Taxonomy" id="2364126"/>
    <lineage>
        <taxon>Eukaryota</taxon>
        <taxon>Sar</taxon>
        <taxon>Alveolata</taxon>
        <taxon>Dinophyceae</taxon>
        <taxon>Prorocentrales</taxon>
        <taxon>Prorocentraceae</taxon>
        <taxon>Prorocentrum</taxon>
    </lineage>
</organism>
<name>A0ABN9S9Y6_9DINO</name>
<feature type="compositionally biased region" description="Pro residues" evidence="1">
    <location>
        <begin position="10"/>
        <end position="25"/>
    </location>
</feature>
<dbReference type="EMBL" id="CAUYUJ010010113">
    <property type="protein sequence ID" value="CAK0828592.1"/>
    <property type="molecule type" value="Genomic_DNA"/>
</dbReference>
<dbReference type="Proteomes" id="UP001189429">
    <property type="component" value="Unassembled WGS sequence"/>
</dbReference>
<feature type="region of interest" description="Disordered" evidence="1">
    <location>
        <begin position="1"/>
        <end position="33"/>
    </location>
</feature>
<accession>A0ABN9S9Y6</accession>
<evidence type="ECO:0000313" key="3">
    <source>
        <dbReference type="Proteomes" id="UP001189429"/>
    </source>
</evidence>